<dbReference type="FunFam" id="3.60.21.10:FF:000008">
    <property type="entry name" value="Serine/threonine-protein phosphatase"/>
    <property type="match status" value="1"/>
</dbReference>
<comment type="similarity">
    <text evidence="2 12">Belongs to the PPP phosphatase family. BSU subfamily.</text>
</comment>
<evidence type="ECO:0000256" key="4">
    <source>
        <dbReference type="ARBA" id="ARBA00022723"/>
    </source>
</evidence>
<comment type="caution">
    <text evidence="16">The sequence shown here is derived from an EMBL/GenBank/DDBJ whole genome shotgun (WGS) entry which is preliminary data.</text>
</comment>
<feature type="compositionally biased region" description="Basic and acidic residues" evidence="14">
    <location>
        <begin position="783"/>
        <end position="795"/>
    </location>
</feature>
<dbReference type="EC" id="3.1.3.16" evidence="12 13"/>
<protein>
    <recommendedName>
        <fullName evidence="12 13">Serine/threonine-protein phosphatase</fullName>
        <ecNumber evidence="12 13">3.1.3.16</ecNumber>
    </recommendedName>
</protein>
<dbReference type="Gene3D" id="3.60.21.10">
    <property type="match status" value="1"/>
</dbReference>
<keyword evidence="17" id="KW-1185">Reference proteome</keyword>
<keyword evidence="7 12" id="KW-0904">Protein phosphatase</keyword>
<evidence type="ECO:0000256" key="2">
    <source>
        <dbReference type="ARBA" id="ARBA00005671"/>
    </source>
</evidence>
<evidence type="ECO:0000256" key="6">
    <source>
        <dbReference type="ARBA" id="ARBA00022801"/>
    </source>
</evidence>
<keyword evidence="6 12" id="KW-0378">Hydrolase</keyword>
<dbReference type="InterPro" id="IPR029052">
    <property type="entry name" value="Metallo-depent_PP-like"/>
</dbReference>
<comment type="catalytic activity">
    <reaction evidence="10">
        <text>O-phospho-L-seryl-[protein] + H2O = L-seryl-[protein] + phosphate</text>
        <dbReference type="Rhea" id="RHEA:20629"/>
        <dbReference type="Rhea" id="RHEA-COMP:9863"/>
        <dbReference type="Rhea" id="RHEA-COMP:11604"/>
        <dbReference type="ChEBI" id="CHEBI:15377"/>
        <dbReference type="ChEBI" id="CHEBI:29999"/>
        <dbReference type="ChEBI" id="CHEBI:43474"/>
        <dbReference type="ChEBI" id="CHEBI:83421"/>
        <dbReference type="EC" id="3.1.3.16"/>
    </reaction>
</comment>
<gene>
    <name evidence="16" type="ORF">MERR_LOCUS26675</name>
</gene>
<evidence type="ECO:0000313" key="16">
    <source>
        <dbReference type="EMBL" id="CAA7039440.1"/>
    </source>
</evidence>
<accession>A0A6D2J8G1</accession>
<dbReference type="EMBL" id="CACVBM020001210">
    <property type="protein sequence ID" value="CAA7039440.1"/>
    <property type="molecule type" value="Genomic_DNA"/>
</dbReference>
<evidence type="ECO:0000313" key="17">
    <source>
        <dbReference type="Proteomes" id="UP000467841"/>
    </source>
</evidence>
<evidence type="ECO:0000256" key="10">
    <source>
        <dbReference type="ARBA" id="ARBA00047761"/>
    </source>
</evidence>
<evidence type="ECO:0000259" key="15">
    <source>
        <dbReference type="PROSITE" id="PS00125"/>
    </source>
</evidence>
<comment type="subcellular location">
    <subcellularLocation>
        <location evidence="1 12">Nucleus</location>
    </subcellularLocation>
</comment>
<dbReference type="InterPro" id="IPR004843">
    <property type="entry name" value="Calcineurin-like_PHP"/>
</dbReference>
<evidence type="ECO:0000256" key="11">
    <source>
        <dbReference type="ARBA" id="ARBA00048336"/>
    </source>
</evidence>
<evidence type="ECO:0000256" key="8">
    <source>
        <dbReference type="ARBA" id="ARBA00023211"/>
    </source>
</evidence>
<keyword evidence="8 12" id="KW-0464">Manganese</keyword>
<evidence type="ECO:0000256" key="14">
    <source>
        <dbReference type="SAM" id="MobiDB-lite"/>
    </source>
</evidence>
<dbReference type="Gene3D" id="2.120.10.80">
    <property type="entry name" value="Kelch-type beta propeller"/>
    <property type="match status" value="2"/>
</dbReference>
<comment type="catalytic activity">
    <reaction evidence="11 12 13">
        <text>O-phospho-L-threonyl-[protein] + H2O = L-threonyl-[protein] + phosphate</text>
        <dbReference type="Rhea" id="RHEA:47004"/>
        <dbReference type="Rhea" id="RHEA-COMP:11060"/>
        <dbReference type="Rhea" id="RHEA-COMP:11605"/>
        <dbReference type="ChEBI" id="CHEBI:15377"/>
        <dbReference type="ChEBI" id="CHEBI:30013"/>
        <dbReference type="ChEBI" id="CHEBI:43474"/>
        <dbReference type="ChEBI" id="CHEBI:61977"/>
        <dbReference type="EC" id="3.1.3.16"/>
    </reaction>
</comment>
<dbReference type="PROSITE" id="PS00125">
    <property type="entry name" value="SER_THR_PHOSPHATASE"/>
    <property type="match status" value="1"/>
</dbReference>
<evidence type="ECO:0000256" key="7">
    <source>
        <dbReference type="ARBA" id="ARBA00022912"/>
    </source>
</evidence>
<name>A0A6D2J8G1_9BRAS</name>
<proteinExistence type="inferred from homology"/>
<evidence type="ECO:0000256" key="3">
    <source>
        <dbReference type="ARBA" id="ARBA00022441"/>
    </source>
</evidence>
<keyword evidence="4 12" id="KW-0479">Metal-binding</keyword>
<dbReference type="InterPro" id="IPR015915">
    <property type="entry name" value="Kelch-typ_b-propeller"/>
</dbReference>
<dbReference type="PIRSF" id="PIRSF036363">
    <property type="entry name" value="PPP_BSU1"/>
    <property type="match status" value="1"/>
</dbReference>
<organism evidence="16 17">
    <name type="scientific">Microthlaspi erraticum</name>
    <dbReference type="NCBI Taxonomy" id="1685480"/>
    <lineage>
        <taxon>Eukaryota</taxon>
        <taxon>Viridiplantae</taxon>
        <taxon>Streptophyta</taxon>
        <taxon>Embryophyta</taxon>
        <taxon>Tracheophyta</taxon>
        <taxon>Spermatophyta</taxon>
        <taxon>Magnoliopsida</taxon>
        <taxon>eudicotyledons</taxon>
        <taxon>Gunneridae</taxon>
        <taxon>Pentapetalae</taxon>
        <taxon>rosids</taxon>
        <taxon>malvids</taxon>
        <taxon>Brassicales</taxon>
        <taxon>Brassicaceae</taxon>
        <taxon>Coluteocarpeae</taxon>
        <taxon>Microthlaspi</taxon>
    </lineage>
</organism>
<dbReference type="GO" id="GO:0009742">
    <property type="term" value="P:brassinosteroid mediated signaling pathway"/>
    <property type="evidence" value="ECO:0007669"/>
    <property type="project" value="InterPro"/>
</dbReference>
<keyword evidence="9 12" id="KW-0539">Nucleus</keyword>
<dbReference type="OrthoDB" id="309851at2759"/>
<dbReference type="SMART" id="SM00156">
    <property type="entry name" value="PP2Ac"/>
    <property type="match status" value="1"/>
</dbReference>
<dbReference type="Pfam" id="PF00149">
    <property type="entry name" value="Metallophos"/>
    <property type="match status" value="1"/>
</dbReference>
<dbReference type="SUPFAM" id="SSF56300">
    <property type="entry name" value="Metallo-dependent phosphatases"/>
    <property type="match status" value="1"/>
</dbReference>
<dbReference type="SUPFAM" id="SSF50965">
    <property type="entry name" value="Galactose oxidase, central domain"/>
    <property type="match status" value="1"/>
</dbReference>
<dbReference type="PANTHER" id="PTHR46422">
    <property type="entry name" value="SERINE/THREONINE-PROTEIN PHOSPHATASE BSL3"/>
    <property type="match status" value="1"/>
</dbReference>
<evidence type="ECO:0000256" key="13">
    <source>
        <dbReference type="RuleBase" id="RU004273"/>
    </source>
</evidence>
<keyword evidence="5" id="KW-0677">Repeat</keyword>
<sequence>MASANWWQYEAPNFVTLEIFFETHDDFPGPRCGHTLTALNGCLILFGGTTAAESDGTSMPELRLQSVTNSVHRFDVFSQTWTRVFPDGEPPSPRALHAAASNGTTMLAIQGGLGRDGPCSGELYILEMNFNNEFRWQRLDVQGLNPGPRFGHAMSFAYHRVIIFGGKREHMLLGDTWAFDTTWRPAVWERLYPYGSGPIPRMYSSASTRDDNIFMLCGGRDCNGSPLGDAFGLEFRRDDGRWVWIPVAGVDATCRFQHSAVFVGPRLHVVGGVLSPTRLIDAEAAAVVLNTTNGEWLGGYPQYLVQRYGHASASYAGLVYVHGGLREGEFLCDLLVSDDGIIPQLVPSQGPQPAIQPFVLRRMSRSLSESTMDRLANLHIGVAQVQQPIGVNSNERNVNRGGLVRQLSLDRFEDPRGRLMRYSSLPPVTIKVVIKDLVQKVISTLLKPQSWEPPASREFFLSYDEVAELCSAAKKIIIQEPTVLQLNAPIKVFGDLHGQFGDLMRLFHEYGSPSTDISYIDYLFLGDYVDRGKHSLETVVLLLALKASYLSIFWFYVMTYIFIVQSSKMHVSLVQVEYPKSIHLIRGNHESCEVNLNYGFQAECLERILDRKGSGAFSLVNDLFNHLPLAALIQKKIFCVHGGIGSSVQSVEQIDKIQRPVYMGCQYESARVVKDLLWSDPTENDGFLGVRGNARGPTIVSFGPDVVKAFCERNKLDMIIRAHECVMDGFERFAGGKLITVFSATNYCGAVQNAGAILVIGRDLLVVPKLIHPLPPPISPEDTPDKAWLELDSERPPSPARGHPKPIFEIGSTSS</sequence>
<dbReference type="GO" id="GO:0005886">
    <property type="term" value="C:plasma membrane"/>
    <property type="evidence" value="ECO:0007669"/>
    <property type="project" value="UniProtKB-ARBA"/>
</dbReference>
<comment type="cofactor">
    <cofactor evidence="12">
        <name>Mn(2+)</name>
        <dbReference type="ChEBI" id="CHEBI:29035"/>
    </cofactor>
    <text evidence="12">Binds 2 manganese ions per subunit.</text>
</comment>
<evidence type="ECO:0000256" key="5">
    <source>
        <dbReference type="ARBA" id="ARBA00022737"/>
    </source>
</evidence>
<dbReference type="InterPro" id="IPR006186">
    <property type="entry name" value="Ser/Thr-sp_prot-phosphatase"/>
</dbReference>
<dbReference type="Pfam" id="PF24681">
    <property type="entry name" value="Kelch_KLHDC2_KLHL20_DRC7"/>
    <property type="match status" value="1"/>
</dbReference>
<dbReference type="InterPro" id="IPR011043">
    <property type="entry name" value="Gal_Oxase/kelch_b-propeller"/>
</dbReference>
<feature type="domain" description="Serine/threonine specific protein phosphatases" evidence="15">
    <location>
        <begin position="585"/>
        <end position="590"/>
    </location>
</feature>
<reference evidence="16" key="1">
    <citation type="submission" date="2020-01" db="EMBL/GenBank/DDBJ databases">
        <authorList>
            <person name="Mishra B."/>
        </authorList>
    </citation>
    <scope>NUCLEOTIDE SEQUENCE [LARGE SCALE GENOMIC DNA]</scope>
</reference>
<keyword evidence="3" id="KW-0880">Kelch repeat</keyword>
<evidence type="ECO:0000256" key="12">
    <source>
        <dbReference type="PIRNR" id="PIRNR036363"/>
    </source>
</evidence>
<feature type="region of interest" description="Disordered" evidence="14">
    <location>
        <begin position="776"/>
        <end position="815"/>
    </location>
</feature>
<dbReference type="PANTHER" id="PTHR46422:SF11">
    <property type="entry name" value="SERINE_THREONINE-PROTEIN PHOSPHATASE"/>
    <property type="match status" value="1"/>
</dbReference>
<dbReference type="AlphaFoldDB" id="A0A6D2J8G1"/>
<dbReference type="PRINTS" id="PR00114">
    <property type="entry name" value="STPHPHTASE"/>
</dbReference>
<dbReference type="Proteomes" id="UP000467841">
    <property type="component" value="Unassembled WGS sequence"/>
</dbReference>
<dbReference type="SUPFAM" id="SSF117281">
    <property type="entry name" value="Kelch motif"/>
    <property type="match status" value="1"/>
</dbReference>
<dbReference type="GO" id="GO:0004722">
    <property type="term" value="F:protein serine/threonine phosphatase activity"/>
    <property type="evidence" value="ECO:0007669"/>
    <property type="project" value="UniProtKB-UniRule"/>
</dbReference>
<dbReference type="GO" id="GO:0046872">
    <property type="term" value="F:metal ion binding"/>
    <property type="evidence" value="ECO:0007669"/>
    <property type="project" value="UniProtKB-UniRule"/>
</dbReference>
<evidence type="ECO:0000256" key="9">
    <source>
        <dbReference type="ARBA" id="ARBA00023242"/>
    </source>
</evidence>
<dbReference type="InterPro" id="IPR012391">
    <property type="entry name" value="Ser/Thr_prot_Pase_BSU1"/>
</dbReference>
<evidence type="ECO:0000256" key="1">
    <source>
        <dbReference type="ARBA" id="ARBA00004123"/>
    </source>
</evidence>
<dbReference type="GO" id="GO:0005634">
    <property type="term" value="C:nucleus"/>
    <property type="evidence" value="ECO:0007669"/>
    <property type="project" value="UniProtKB-SubCell"/>
</dbReference>